<dbReference type="AlphaFoldDB" id="A0A6A6ZLE8"/>
<organism evidence="1 2">
    <name type="scientific">Ophiobolus disseminans</name>
    <dbReference type="NCBI Taxonomy" id="1469910"/>
    <lineage>
        <taxon>Eukaryota</taxon>
        <taxon>Fungi</taxon>
        <taxon>Dikarya</taxon>
        <taxon>Ascomycota</taxon>
        <taxon>Pezizomycotina</taxon>
        <taxon>Dothideomycetes</taxon>
        <taxon>Pleosporomycetidae</taxon>
        <taxon>Pleosporales</taxon>
        <taxon>Pleosporineae</taxon>
        <taxon>Phaeosphaeriaceae</taxon>
        <taxon>Ophiobolus</taxon>
    </lineage>
</organism>
<evidence type="ECO:0000313" key="1">
    <source>
        <dbReference type="EMBL" id="KAF2821067.1"/>
    </source>
</evidence>
<keyword evidence="2" id="KW-1185">Reference proteome</keyword>
<protein>
    <submittedName>
        <fullName evidence="1">Uncharacterized protein</fullName>
    </submittedName>
</protein>
<reference evidence="1" key="1">
    <citation type="journal article" date="2020" name="Stud. Mycol.">
        <title>101 Dothideomycetes genomes: a test case for predicting lifestyles and emergence of pathogens.</title>
        <authorList>
            <person name="Haridas S."/>
            <person name="Albert R."/>
            <person name="Binder M."/>
            <person name="Bloem J."/>
            <person name="Labutti K."/>
            <person name="Salamov A."/>
            <person name="Andreopoulos B."/>
            <person name="Baker S."/>
            <person name="Barry K."/>
            <person name="Bills G."/>
            <person name="Bluhm B."/>
            <person name="Cannon C."/>
            <person name="Castanera R."/>
            <person name="Culley D."/>
            <person name="Daum C."/>
            <person name="Ezra D."/>
            <person name="Gonzalez J."/>
            <person name="Henrissat B."/>
            <person name="Kuo A."/>
            <person name="Liang C."/>
            <person name="Lipzen A."/>
            <person name="Lutzoni F."/>
            <person name="Magnuson J."/>
            <person name="Mondo S."/>
            <person name="Nolan M."/>
            <person name="Ohm R."/>
            <person name="Pangilinan J."/>
            <person name="Park H.-J."/>
            <person name="Ramirez L."/>
            <person name="Alfaro M."/>
            <person name="Sun H."/>
            <person name="Tritt A."/>
            <person name="Yoshinaga Y."/>
            <person name="Zwiers L.-H."/>
            <person name="Turgeon B."/>
            <person name="Goodwin S."/>
            <person name="Spatafora J."/>
            <person name="Crous P."/>
            <person name="Grigoriev I."/>
        </authorList>
    </citation>
    <scope>NUCLEOTIDE SEQUENCE</scope>
    <source>
        <strain evidence="1">CBS 113818</strain>
    </source>
</reference>
<dbReference type="OrthoDB" id="3740850at2759"/>
<dbReference type="Proteomes" id="UP000799424">
    <property type="component" value="Unassembled WGS sequence"/>
</dbReference>
<evidence type="ECO:0000313" key="2">
    <source>
        <dbReference type="Proteomes" id="UP000799424"/>
    </source>
</evidence>
<name>A0A6A6ZLE8_9PLEO</name>
<gene>
    <name evidence="1" type="ORF">CC86DRAFT_411377</name>
</gene>
<proteinExistence type="predicted"/>
<sequence length="104" mass="11748">MASKFQFKFLPESLPKLTSSGNNYPEWRSAWQIAFCYMELWPLISGKTNAKRHKGNLADANSDWDSDNNVTEVHAFSAAAPTTINLMDNGSGNWLPDYLRTSFN</sequence>
<accession>A0A6A6ZLE8</accession>
<dbReference type="EMBL" id="MU006238">
    <property type="protein sequence ID" value="KAF2821067.1"/>
    <property type="molecule type" value="Genomic_DNA"/>
</dbReference>